<dbReference type="Pfam" id="PF03330">
    <property type="entry name" value="DPBB_1"/>
    <property type="match status" value="1"/>
</dbReference>
<dbReference type="PROSITE" id="PS51724">
    <property type="entry name" value="SPOR"/>
    <property type="match status" value="1"/>
</dbReference>
<dbReference type="AlphaFoldDB" id="A0A7C3G3W5"/>
<evidence type="ECO:0000256" key="2">
    <source>
        <dbReference type="ARBA" id="ARBA00023239"/>
    </source>
</evidence>
<dbReference type="CDD" id="cd22268">
    <property type="entry name" value="DPBB_RlpA-like"/>
    <property type="match status" value="1"/>
</dbReference>
<keyword evidence="3 4" id="KW-0961">Cell wall biogenesis/degradation</keyword>
<dbReference type="InterPro" id="IPR009009">
    <property type="entry name" value="RlpA-like_DPBB"/>
</dbReference>
<organism evidence="7">
    <name type="scientific">Sulfurimonas autotrophica</name>
    <dbReference type="NCBI Taxonomy" id="202747"/>
    <lineage>
        <taxon>Bacteria</taxon>
        <taxon>Pseudomonadati</taxon>
        <taxon>Campylobacterota</taxon>
        <taxon>Epsilonproteobacteria</taxon>
        <taxon>Campylobacterales</taxon>
        <taxon>Sulfurimonadaceae</taxon>
        <taxon>Sulfurimonas</taxon>
    </lineage>
</organism>
<comment type="function">
    <text evidence="4">Lytic transglycosylase with a strong preference for naked glycan strands that lack stem peptides.</text>
</comment>
<dbReference type="GO" id="GO:0000270">
    <property type="term" value="P:peptidoglycan metabolic process"/>
    <property type="evidence" value="ECO:0007669"/>
    <property type="project" value="UniProtKB-UniRule"/>
</dbReference>
<dbReference type="Gene3D" id="2.40.40.10">
    <property type="entry name" value="RlpA-like domain"/>
    <property type="match status" value="1"/>
</dbReference>
<dbReference type="NCBIfam" id="TIGR00413">
    <property type="entry name" value="rlpA"/>
    <property type="match status" value="1"/>
</dbReference>
<comment type="similarity">
    <text evidence="4 5">Belongs to the RlpA family.</text>
</comment>
<keyword evidence="1" id="KW-0732">Signal</keyword>
<evidence type="ECO:0000256" key="3">
    <source>
        <dbReference type="ARBA" id="ARBA00023316"/>
    </source>
</evidence>
<proteinExistence type="inferred from homology"/>
<dbReference type="SUPFAM" id="SSF50685">
    <property type="entry name" value="Barwin-like endoglucanases"/>
    <property type="match status" value="1"/>
</dbReference>
<dbReference type="EMBL" id="DRNH01000225">
    <property type="protein sequence ID" value="HFB53913.1"/>
    <property type="molecule type" value="Genomic_DNA"/>
</dbReference>
<evidence type="ECO:0000256" key="4">
    <source>
        <dbReference type="HAMAP-Rule" id="MF_02071"/>
    </source>
</evidence>
<dbReference type="EC" id="4.2.2.-" evidence="4"/>
<dbReference type="InterPro" id="IPR007730">
    <property type="entry name" value="SPOR-like_dom"/>
</dbReference>
<evidence type="ECO:0000259" key="6">
    <source>
        <dbReference type="PROSITE" id="PS51724"/>
    </source>
</evidence>
<dbReference type="PANTHER" id="PTHR34183">
    <property type="entry name" value="ENDOLYTIC PEPTIDOGLYCAN TRANSGLYCOSYLASE RLPA"/>
    <property type="match status" value="1"/>
</dbReference>
<dbReference type="Proteomes" id="UP000886390">
    <property type="component" value="Unassembled WGS sequence"/>
</dbReference>
<dbReference type="SUPFAM" id="SSF110997">
    <property type="entry name" value="Sporulation related repeat"/>
    <property type="match status" value="1"/>
</dbReference>
<dbReference type="Pfam" id="PF05036">
    <property type="entry name" value="SPOR"/>
    <property type="match status" value="1"/>
</dbReference>
<keyword evidence="2 4" id="KW-0456">Lyase</keyword>
<dbReference type="InterPro" id="IPR036908">
    <property type="entry name" value="RlpA-like_sf"/>
</dbReference>
<dbReference type="Gene3D" id="3.30.70.1070">
    <property type="entry name" value="Sporulation related repeat"/>
    <property type="match status" value="1"/>
</dbReference>
<dbReference type="PANTHER" id="PTHR34183:SF1">
    <property type="entry name" value="ENDOLYTIC PEPTIDOGLYCAN TRANSGLYCOSYLASE RLPA"/>
    <property type="match status" value="1"/>
</dbReference>
<dbReference type="InterPro" id="IPR034718">
    <property type="entry name" value="RlpA"/>
</dbReference>
<name>A0A7C3G3W5_9BACT</name>
<dbReference type="GO" id="GO:0008932">
    <property type="term" value="F:lytic endotransglycosylase activity"/>
    <property type="evidence" value="ECO:0007669"/>
    <property type="project" value="UniProtKB-UniRule"/>
</dbReference>
<gene>
    <name evidence="4" type="primary">rlpA</name>
    <name evidence="7" type="ORF">ENJ67_04200</name>
</gene>
<dbReference type="GO" id="GO:0042834">
    <property type="term" value="F:peptidoglycan binding"/>
    <property type="evidence" value="ECO:0007669"/>
    <property type="project" value="InterPro"/>
</dbReference>
<reference evidence="7" key="1">
    <citation type="journal article" date="2020" name="mSystems">
        <title>Genome- and Community-Level Interaction Insights into Carbon Utilization and Element Cycling Functions of Hydrothermarchaeota in Hydrothermal Sediment.</title>
        <authorList>
            <person name="Zhou Z."/>
            <person name="Liu Y."/>
            <person name="Xu W."/>
            <person name="Pan J."/>
            <person name="Luo Z.H."/>
            <person name="Li M."/>
        </authorList>
    </citation>
    <scope>NUCLEOTIDE SEQUENCE [LARGE SCALE GENOMIC DNA]</scope>
    <source>
        <strain evidence="7">HyVt-507</strain>
    </source>
</reference>
<evidence type="ECO:0000313" key="7">
    <source>
        <dbReference type="EMBL" id="HFB53913.1"/>
    </source>
</evidence>
<accession>A0A7C3G3W5</accession>
<dbReference type="InterPro" id="IPR036680">
    <property type="entry name" value="SPOR-like_sf"/>
</dbReference>
<evidence type="ECO:0000256" key="1">
    <source>
        <dbReference type="ARBA" id="ARBA00022729"/>
    </source>
</evidence>
<comment type="caution">
    <text evidence="7">The sequence shown here is derived from an EMBL/GenBank/DDBJ whole genome shotgun (WGS) entry which is preliminary data.</text>
</comment>
<dbReference type="HAMAP" id="MF_02071">
    <property type="entry name" value="RlpA"/>
    <property type="match status" value="1"/>
</dbReference>
<feature type="domain" description="SPOR" evidence="6">
    <location>
        <begin position="137"/>
        <end position="215"/>
    </location>
</feature>
<dbReference type="GO" id="GO:0071555">
    <property type="term" value="P:cell wall organization"/>
    <property type="evidence" value="ECO:0007669"/>
    <property type="project" value="UniProtKB-KW"/>
</dbReference>
<sequence length="215" mass="24059">MRPYVVHGKKYYPQVVSVGDTFRGNASWYGPNFHGKYTSNGERYNMWAMTAAHKTLPMNTIVRVTNRRNGKSTVVRINDRGPFVSTRIIDLSKAAASKINMIGTGTAPVTLEVLGFEGKGKRSIPTKKELKKLPQKMSLSGKYAIQIGSFSKIQGALATQEKYDNTDGYKTIIKDVDGKDGRMFKVWLTGFKGEQEARDYKASGKFKNAFIVRED</sequence>
<dbReference type="InterPro" id="IPR012997">
    <property type="entry name" value="RplA"/>
</dbReference>
<evidence type="ECO:0000256" key="5">
    <source>
        <dbReference type="RuleBase" id="RU003495"/>
    </source>
</evidence>
<protein>
    <recommendedName>
        <fullName evidence="4">Probable endolytic peptidoglycan transglycosylase RlpA</fullName>
        <ecNumber evidence="4">4.2.2.-</ecNumber>
    </recommendedName>
</protein>